<evidence type="ECO:0000313" key="2">
    <source>
        <dbReference type="Proteomes" id="UP001157915"/>
    </source>
</evidence>
<comment type="caution">
    <text evidence="1">The sequence shown here is derived from an EMBL/GenBank/DDBJ whole genome shotgun (WGS) entry which is preliminary data.</text>
</comment>
<dbReference type="Gene3D" id="1.25.40.390">
    <property type="match status" value="1"/>
</dbReference>
<evidence type="ECO:0000313" key="1">
    <source>
        <dbReference type="EMBL" id="SMP22730.1"/>
    </source>
</evidence>
<organism evidence="1 2">
    <name type="scientific">Algoriphagus winogradskyi</name>
    <dbReference type="NCBI Taxonomy" id="237017"/>
    <lineage>
        <taxon>Bacteria</taxon>
        <taxon>Pseudomonadati</taxon>
        <taxon>Bacteroidota</taxon>
        <taxon>Cytophagia</taxon>
        <taxon>Cytophagales</taxon>
        <taxon>Cyclobacteriaceae</taxon>
        <taxon>Algoriphagus</taxon>
    </lineage>
</organism>
<sequence length="530" mass="60371">MNINRLIIYIVLIGLSVSCTTSDFEENYTDPSKLSETTVGKQFTGMMMSNRLYVLPGYRDYFVIRRITANRYTQAAGWVNEENQYVPGSAAVGERWDVYYGFMQQYREIQKVYDGLSDQAKVDNRVFMIAAATYFYDRTQQIVDLYGDIPWSEAGMLSINGGAYQESYPAYDSAESIYTTMLDDLADFADEMGSLEINAATAVDFKTQDLVNRGDINKWLRYINSLRLRMLTRVSGTSEFGSRAKSEIASILSNPGAYPIVDTNDSNILFQIYSLGTLMGANQFQSGLEDWDGNIAGKRILDHMVDNKDPRLTYVFEKNPNPNTVVEDYLGLDPLMNPTAQNELVLTQTLSIYNRSTLSRNQFFPGVIMTAAEVHLLAAEYYLKEGQDAMAKSHYEESVKQSIGFYQNMRSISNNAESPNPVVPTTESIAEYLAMDEISWDAASGMDEKLTLIAEQKWLHFNVVQSNESWTEIRRLGKIDFDFWVDNSNQQNLPPSRWMYPGSEQSYNMENYSVVQPEDKLTNTIFWDMN</sequence>
<dbReference type="Pfam" id="PF12771">
    <property type="entry name" value="SusD-like_2"/>
    <property type="match status" value="1"/>
</dbReference>
<gene>
    <name evidence="1" type="ORF">SAMN06265367_103502</name>
</gene>
<dbReference type="InterPro" id="IPR011990">
    <property type="entry name" value="TPR-like_helical_dom_sf"/>
</dbReference>
<protein>
    <submittedName>
        <fullName evidence="1">Starch-binding associating with outer membrane</fullName>
    </submittedName>
</protein>
<dbReference type="PROSITE" id="PS51257">
    <property type="entry name" value="PROKAR_LIPOPROTEIN"/>
    <property type="match status" value="1"/>
</dbReference>
<reference evidence="1 2" key="1">
    <citation type="submission" date="2017-05" db="EMBL/GenBank/DDBJ databases">
        <authorList>
            <person name="Varghese N."/>
            <person name="Submissions S."/>
        </authorList>
    </citation>
    <scope>NUCLEOTIDE SEQUENCE [LARGE SCALE GENOMIC DNA]</scope>
    <source>
        <strain evidence="1 2">DSM 15360</strain>
    </source>
</reference>
<dbReference type="Proteomes" id="UP001157915">
    <property type="component" value="Unassembled WGS sequence"/>
</dbReference>
<name>A0ABY1NZG6_9BACT</name>
<proteinExistence type="predicted"/>
<dbReference type="RefSeq" id="WP_283413010.1">
    <property type="nucleotide sequence ID" value="NZ_FXUA01000003.1"/>
</dbReference>
<dbReference type="SUPFAM" id="SSF48452">
    <property type="entry name" value="TPR-like"/>
    <property type="match status" value="1"/>
</dbReference>
<keyword evidence="2" id="KW-1185">Reference proteome</keyword>
<accession>A0ABY1NZG6</accession>
<dbReference type="InterPro" id="IPR041662">
    <property type="entry name" value="SusD-like_2"/>
</dbReference>
<dbReference type="EMBL" id="FXUA01000003">
    <property type="protein sequence ID" value="SMP22730.1"/>
    <property type="molecule type" value="Genomic_DNA"/>
</dbReference>